<dbReference type="InterPro" id="IPR042092">
    <property type="entry name" value="PsdUridine_s_RsuA/RluB/E/F_cat"/>
</dbReference>
<dbReference type="FunFam" id="3.30.70.1560:FF:000001">
    <property type="entry name" value="Pseudouridine synthase"/>
    <property type="match status" value="1"/>
</dbReference>
<dbReference type="SUPFAM" id="SSF55174">
    <property type="entry name" value="Alpha-L RNA-binding motif"/>
    <property type="match status" value="1"/>
</dbReference>
<accession>A0A430B4S9</accession>
<evidence type="ECO:0000256" key="5">
    <source>
        <dbReference type="RuleBase" id="RU003887"/>
    </source>
</evidence>
<dbReference type="CDD" id="cd02870">
    <property type="entry name" value="PseudoU_synth_RsuA_like"/>
    <property type="match status" value="1"/>
</dbReference>
<dbReference type="InterPro" id="IPR050343">
    <property type="entry name" value="RsuA_PseudoU_synthase"/>
</dbReference>
<evidence type="ECO:0000256" key="4">
    <source>
        <dbReference type="PROSITE-ProRule" id="PRU00182"/>
    </source>
</evidence>
<proteinExistence type="inferred from homology"/>
<comment type="similarity">
    <text evidence="1 5">Belongs to the pseudouridine synthase RsuA family.</text>
</comment>
<name>A0A430B4S9_9ENTE</name>
<evidence type="ECO:0000259" key="6">
    <source>
        <dbReference type="SMART" id="SM00363"/>
    </source>
</evidence>
<dbReference type="Pfam" id="PF01479">
    <property type="entry name" value="S4"/>
    <property type="match status" value="1"/>
</dbReference>
<comment type="caution">
    <text evidence="7">The sequence shown here is derived from an EMBL/GenBank/DDBJ whole genome shotgun (WGS) entry which is preliminary data.</text>
</comment>
<dbReference type="Proteomes" id="UP000288028">
    <property type="component" value="Unassembled WGS sequence"/>
</dbReference>
<protein>
    <recommendedName>
        <fullName evidence="5">Pseudouridine synthase</fullName>
        <ecNumber evidence="5">5.4.99.-</ecNumber>
    </recommendedName>
</protein>
<gene>
    <name evidence="7" type="ORF">CBF28_06195</name>
</gene>
<evidence type="ECO:0000313" key="7">
    <source>
        <dbReference type="EMBL" id="RSU15313.1"/>
    </source>
</evidence>
<dbReference type="InterPro" id="IPR000748">
    <property type="entry name" value="PsdUridine_synth_RsuA/RluB/E/F"/>
</dbReference>
<dbReference type="AlphaFoldDB" id="A0A430B4S9"/>
<keyword evidence="2 4" id="KW-0694">RNA-binding</keyword>
<dbReference type="EMBL" id="NGKB01000005">
    <property type="protein sequence ID" value="RSU15313.1"/>
    <property type="molecule type" value="Genomic_DNA"/>
</dbReference>
<dbReference type="InterPro" id="IPR002942">
    <property type="entry name" value="S4_RNA-bd"/>
</dbReference>
<dbReference type="InterPro" id="IPR020094">
    <property type="entry name" value="TruA/RsuA/RluB/E/F_N"/>
</dbReference>
<dbReference type="FunFam" id="3.30.70.580:FF:000005">
    <property type="entry name" value="Pseudouridine synthase"/>
    <property type="match status" value="1"/>
</dbReference>
<dbReference type="GO" id="GO:0120159">
    <property type="term" value="F:rRNA pseudouridine synthase activity"/>
    <property type="evidence" value="ECO:0007669"/>
    <property type="project" value="UniProtKB-ARBA"/>
</dbReference>
<keyword evidence="3 5" id="KW-0413">Isomerase</keyword>
<dbReference type="SMART" id="SM00363">
    <property type="entry name" value="S4"/>
    <property type="match status" value="1"/>
</dbReference>
<dbReference type="InterPro" id="IPR006145">
    <property type="entry name" value="PsdUridine_synth_RsuA/RluA"/>
</dbReference>
<dbReference type="InterPro" id="IPR036986">
    <property type="entry name" value="S4_RNA-bd_sf"/>
</dbReference>
<reference evidence="7 8" key="1">
    <citation type="submission" date="2017-05" db="EMBL/GenBank/DDBJ databases">
        <title>Vagococcus spp. assemblies.</title>
        <authorList>
            <person name="Gulvik C.A."/>
        </authorList>
    </citation>
    <scope>NUCLEOTIDE SEQUENCE [LARGE SCALE GENOMIC DNA]</scope>
    <source>
        <strain evidence="7 8">SS1714</strain>
    </source>
</reference>
<evidence type="ECO:0000256" key="2">
    <source>
        <dbReference type="ARBA" id="ARBA00022884"/>
    </source>
</evidence>
<dbReference type="Pfam" id="PF00849">
    <property type="entry name" value="PseudoU_synth_2"/>
    <property type="match status" value="1"/>
</dbReference>
<organism evidence="7 8">
    <name type="scientific">Vagococcus carniphilus</name>
    <dbReference type="NCBI Taxonomy" id="218144"/>
    <lineage>
        <taxon>Bacteria</taxon>
        <taxon>Bacillati</taxon>
        <taxon>Bacillota</taxon>
        <taxon>Bacilli</taxon>
        <taxon>Lactobacillales</taxon>
        <taxon>Enterococcaceae</taxon>
        <taxon>Vagococcus</taxon>
    </lineage>
</organism>
<evidence type="ECO:0000256" key="3">
    <source>
        <dbReference type="ARBA" id="ARBA00023235"/>
    </source>
</evidence>
<dbReference type="NCBIfam" id="TIGR00093">
    <property type="entry name" value="pseudouridine synthase"/>
    <property type="match status" value="1"/>
</dbReference>
<dbReference type="OrthoDB" id="9807213at2"/>
<evidence type="ECO:0000313" key="8">
    <source>
        <dbReference type="Proteomes" id="UP000288028"/>
    </source>
</evidence>
<dbReference type="Gene3D" id="3.30.70.580">
    <property type="entry name" value="Pseudouridine synthase I, catalytic domain, N-terminal subdomain"/>
    <property type="match status" value="1"/>
</dbReference>
<dbReference type="EC" id="5.4.99.-" evidence="5"/>
<feature type="domain" description="RNA-binding S4" evidence="6">
    <location>
        <begin position="2"/>
        <end position="59"/>
    </location>
</feature>
<dbReference type="PROSITE" id="PS50889">
    <property type="entry name" value="S4"/>
    <property type="match status" value="1"/>
</dbReference>
<dbReference type="GeneID" id="95580639"/>
<sequence length="240" mass="26836">MERLQKVMAHSGVASRRKSEEMILQGRVSVNGKKVTELGVKVVSGDRIEVDGIPIYQEQPVYFAFYKPRGVISAVSDDKNRKVVNDYFTGISERIFPVGRLDYDTSGLLIMTNDGDFANVLAHPKHEIEKTYVAKIKGNPTPEDLRVFRRGVVIDGRKTAPAKYKILSSDRAKGTSIVELIIHEGRNHQVKKMFEAVGLPVLKLKREKVGSLNLLGLMSGQYRELSKKEVSQLLVEAKGK</sequence>
<dbReference type="PANTHER" id="PTHR47683">
    <property type="entry name" value="PSEUDOURIDINE SYNTHASE FAMILY PROTEIN-RELATED"/>
    <property type="match status" value="1"/>
</dbReference>
<dbReference type="SUPFAM" id="SSF55120">
    <property type="entry name" value="Pseudouridine synthase"/>
    <property type="match status" value="1"/>
</dbReference>
<dbReference type="PROSITE" id="PS01149">
    <property type="entry name" value="PSI_RSU"/>
    <property type="match status" value="1"/>
</dbReference>
<dbReference type="InterPro" id="IPR018496">
    <property type="entry name" value="PsdUridine_synth_RsuA/RluB_CS"/>
</dbReference>
<dbReference type="Gene3D" id="3.10.290.10">
    <property type="entry name" value="RNA-binding S4 domain"/>
    <property type="match status" value="1"/>
</dbReference>
<dbReference type="GO" id="GO:0000455">
    <property type="term" value="P:enzyme-directed rRNA pseudouridine synthesis"/>
    <property type="evidence" value="ECO:0007669"/>
    <property type="project" value="UniProtKB-ARBA"/>
</dbReference>
<dbReference type="FunFam" id="3.10.290.10:FF:000003">
    <property type="entry name" value="Pseudouridine synthase"/>
    <property type="match status" value="1"/>
</dbReference>
<dbReference type="GO" id="GO:0005829">
    <property type="term" value="C:cytosol"/>
    <property type="evidence" value="ECO:0007669"/>
    <property type="project" value="UniProtKB-ARBA"/>
</dbReference>
<dbReference type="PANTHER" id="PTHR47683:SF2">
    <property type="entry name" value="RNA-BINDING S4 DOMAIN-CONTAINING PROTEIN"/>
    <property type="match status" value="1"/>
</dbReference>
<evidence type="ECO:0000256" key="1">
    <source>
        <dbReference type="ARBA" id="ARBA00008348"/>
    </source>
</evidence>
<dbReference type="GO" id="GO:0003723">
    <property type="term" value="F:RNA binding"/>
    <property type="evidence" value="ECO:0007669"/>
    <property type="project" value="UniProtKB-KW"/>
</dbReference>
<dbReference type="Gene3D" id="3.30.70.1560">
    <property type="entry name" value="Alpha-L RNA-binding motif"/>
    <property type="match status" value="1"/>
</dbReference>
<dbReference type="InterPro" id="IPR020103">
    <property type="entry name" value="PsdUridine_synth_cat_dom_sf"/>
</dbReference>
<keyword evidence="8" id="KW-1185">Reference proteome</keyword>
<dbReference type="RefSeq" id="WP_126793059.1">
    <property type="nucleotide sequence ID" value="NZ_CP060720.1"/>
</dbReference>
<dbReference type="CDD" id="cd00165">
    <property type="entry name" value="S4"/>
    <property type="match status" value="1"/>
</dbReference>